<dbReference type="EMBL" id="JAROCF010000001">
    <property type="protein sequence ID" value="MDN4614661.1"/>
    <property type="molecule type" value="Genomic_DNA"/>
</dbReference>
<evidence type="ECO:0000313" key="6">
    <source>
        <dbReference type="EMBL" id="MDN4614661.1"/>
    </source>
</evidence>
<comment type="caution">
    <text evidence="6">The sequence shown here is derived from an EMBL/GenBank/DDBJ whole genome shotgun (WGS) entry which is preliminary data.</text>
</comment>
<dbReference type="Gene3D" id="2.40.50.140">
    <property type="entry name" value="Nucleic acid-binding proteins"/>
    <property type="match status" value="1"/>
</dbReference>
<evidence type="ECO:0000313" key="7">
    <source>
        <dbReference type="Proteomes" id="UP001174208"/>
    </source>
</evidence>
<evidence type="ECO:0000256" key="1">
    <source>
        <dbReference type="ARBA" id="ARBA00007572"/>
    </source>
</evidence>
<comment type="catalytic activity">
    <reaction evidence="4">
        <text>ATP + (deoxyribonucleotide)n-3'-hydroxyl + 5'-phospho-(deoxyribonucleotide)m = (deoxyribonucleotide)n+m + AMP + diphosphate.</text>
        <dbReference type="EC" id="6.5.1.1"/>
    </reaction>
</comment>
<sequence>MRPTPYSPIAPMLAKAVPAVPEPDSVAGGLSYEPKWDGFRAIVYAEPGEDGGVGPVEIGSRGSKMLTRYFPDLVEAFRRILPGPCVLDGEIVVPSGEPGGQRLDWEALSQRIHPAASRVKLLAEQTPATFVAFDLLAIGDESYVDRPFAERRAALEEFAGDLPAPIQLTRTTTDVDLARRWLVEFEGAGLDGVVAKPLSGAYAPNKRTMLKIKHHRTADVVALGYRIHTSGRGVGSLLVGLYGDDGELRNVGGVSAFTDKTRLALIDELDPLVERDASGNAVTGETDRSRFSSGKDVSFVRLRPERVLEVRYDQMEGMRFRHTAQFERWRPDRDARSCTFEQLDRPIAYDLGDVLT</sequence>
<keyword evidence="3 6" id="KW-0436">Ligase</keyword>
<dbReference type="SUPFAM" id="SSF50249">
    <property type="entry name" value="Nucleic acid-binding proteins"/>
    <property type="match status" value="1"/>
</dbReference>
<protein>
    <recommendedName>
        <fullName evidence="2">DNA ligase (ATP)</fullName>
        <ecNumber evidence="2">6.5.1.1</ecNumber>
    </recommendedName>
</protein>
<dbReference type="InterPro" id="IPR044119">
    <property type="entry name" value="Adenylation_LigC-like"/>
</dbReference>
<reference evidence="6" key="1">
    <citation type="submission" date="2023-06" db="EMBL/GenBank/DDBJ databases">
        <title>MT1 and MT2 Draft Genomes of Novel Species.</title>
        <authorList>
            <person name="Venkateswaran K."/>
        </authorList>
    </citation>
    <scope>NUCLEOTIDE SEQUENCE</scope>
    <source>
        <strain evidence="6">F6_8S_P_1B</strain>
    </source>
</reference>
<dbReference type="InterPro" id="IPR050191">
    <property type="entry name" value="ATP-dep_DNA_ligase"/>
</dbReference>
<dbReference type="Pfam" id="PF01068">
    <property type="entry name" value="DNA_ligase_A_M"/>
    <property type="match status" value="1"/>
</dbReference>
<dbReference type="Pfam" id="PF04679">
    <property type="entry name" value="DNA_ligase_A_C"/>
    <property type="match status" value="1"/>
</dbReference>
<dbReference type="RefSeq" id="WP_301210742.1">
    <property type="nucleotide sequence ID" value="NZ_JAROCF010000001.1"/>
</dbReference>
<comment type="similarity">
    <text evidence="1">Belongs to the ATP-dependent DNA ligase family.</text>
</comment>
<dbReference type="EC" id="6.5.1.1" evidence="2"/>
<dbReference type="NCBIfam" id="NF006078">
    <property type="entry name" value="PRK08224.1"/>
    <property type="match status" value="1"/>
</dbReference>
<dbReference type="InterPro" id="IPR012340">
    <property type="entry name" value="NA-bd_OB-fold"/>
</dbReference>
<dbReference type="InterPro" id="IPR012310">
    <property type="entry name" value="DNA_ligase_ATP-dep_cent"/>
</dbReference>
<accession>A0ABT8KB25</accession>
<name>A0ABT8KB25_9MICO</name>
<dbReference type="CDD" id="cd07970">
    <property type="entry name" value="OBF_DNA_ligase_LigC"/>
    <property type="match status" value="1"/>
</dbReference>
<dbReference type="Proteomes" id="UP001174208">
    <property type="component" value="Unassembled WGS sequence"/>
</dbReference>
<evidence type="ECO:0000256" key="4">
    <source>
        <dbReference type="ARBA" id="ARBA00034003"/>
    </source>
</evidence>
<keyword evidence="7" id="KW-1185">Reference proteome</keyword>
<gene>
    <name evidence="6" type="ORF">P5G50_09365</name>
</gene>
<dbReference type="GO" id="GO:0003910">
    <property type="term" value="F:DNA ligase (ATP) activity"/>
    <property type="evidence" value="ECO:0007669"/>
    <property type="project" value="UniProtKB-EC"/>
</dbReference>
<dbReference type="SUPFAM" id="SSF56091">
    <property type="entry name" value="DNA ligase/mRNA capping enzyme, catalytic domain"/>
    <property type="match status" value="1"/>
</dbReference>
<dbReference type="PROSITE" id="PS50160">
    <property type="entry name" value="DNA_LIGASE_A3"/>
    <property type="match status" value="1"/>
</dbReference>
<feature type="domain" description="ATP-dependent DNA ligase family profile" evidence="5">
    <location>
        <begin position="121"/>
        <end position="257"/>
    </location>
</feature>
<evidence type="ECO:0000256" key="3">
    <source>
        <dbReference type="ARBA" id="ARBA00022598"/>
    </source>
</evidence>
<evidence type="ECO:0000256" key="2">
    <source>
        <dbReference type="ARBA" id="ARBA00012727"/>
    </source>
</evidence>
<dbReference type="PANTHER" id="PTHR45674:SF4">
    <property type="entry name" value="DNA LIGASE 1"/>
    <property type="match status" value="1"/>
</dbReference>
<dbReference type="InterPro" id="IPR012309">
    <property type="entry name" value="DNA_ligase_ATP-dep_C"/>
</dbReference>
<evidence type="ECO:0000259" key="5">
    <source>
        <dbReference type="PROSITE" id="PS50160"/>
    </source>
</evidence>
<organism evidence="6 7">
    <name type="scientific">Leifsonia williamsii</name>
    <dbReference type="NCBI Taxonomy" id="3035919"/>
    <lineage>
        <taxon>Bacteria</taxon>
        <taxon>Bacillati</taxon>
        <taxon>Actinomycetota</taxon>
        <taxon>Actinomycetes</taxon>
        <taxon>Micrococcales</taxon>
        <taxon>Microbacteriaceae</taxon>
        <taxon>Leifsonia</taxon>
    </lineage>
</organism>
<proteinExistence type="inferred from homology"/>
<dbReference type="Gene3D" id="3.30.470.30">
    <property type="entry name" value="DNA ligase/mRNA capping enzyme"/>
    <property type="match status" value="1"/>
</dbReference>
<dbReference type="PANTHER" id="PTHR45674">
    <property type="entry name" value="DNA LIGASE 1/3 FAMILY MEMBER"/>
    <property type="match status" value="1"/>
</dbReference>
<dbReference type="CDD" id="cd07905">
    <property type="entry name" value="Adenylation_DNA_ligase_LigC"/>
    <property type="match status" value="1"/>
</dbReference>
<dbReference type="InterPro" id="IPR044117">
    <property type="entry name" value="OBF_LigC-like"/>
</dbReference>